<gene>
    <name evidence="1" type="ORF">HUJ06_006392</name>
</gene>
<evidence type="ECO:0000313" key="1">
    <source>
        <dbReference type="EMBL" id="DAD35752.1"/>
    </source>
</evidence>
<dbReference type="AlphaFoldDB" id="A0A822YSX7"/>
<dbReference type="EMBL" id="DUZY01000004">
    <property type="protein sequence ID" value="DAD35752.1"/>
    <property type="molecule type" value="Genomic_DNA"/>
</dbReference>
<keyword evidence="2" id="KW-1185">Reference proteome</keyword>
<accession>A0A822YSX7</accession>
<name>A0A822YSX7_NELNU</name>
<reference evidence="1 2" key="1">
    <citation type="journal article" date="2020" name="Mol. Biol. Evol.">
        <title>Distinct Expression and Methylation Patterns for Genes with Different Fates following a Single Whole-Genome Duplication in Flowering Plants.</title>
        <authorList>
            <person name="Shi T."/>
            <person name="Rahmani R.S."/>
            <person name="Gugger P.F."/>
            <person name="Wang M."/>
            <person name="Li H."/>
            <person name="Zhang Y."/>
            <person name="Li Z."/>
            <person name="Wang Q."/>
            <person name="Van de Peer Y."/>
            <person name="Marchal K."/>
            <person name="Chen J."/>
        </authorList>
    </citation>
    <scope>NUCLEOTIDE SEQUENCE [LARGE SCALE GENOMIC DNA]</scope>
    <source>
        <tissue evidence="1">Leaf</tissue>
    </source>
</reference>
<dbReference type="Proteomes" id="UP000607653">
    <property type="component" value="Unassembled WGS sequence"/>
</dbReference>
<sequence length="163" mass="18617">MLEDIYPMCFEDDHQVDESGISLEEPYGDMETFLHFIKDAEEPLWSGNKHFTVMSFIVTILHLKSLYGWINISFNELLKVFIKAMPDDAKCPSSFSQCKKVIANIGCKMEKIDACKNGCMLFWGDDVEKDMCDKCGESRWKSDNNCELDDCDQDATLSRGKGL</sequence>
<organism evidence="1 2">
    <name type="scientific">Nelumbo nucifera</name>
    <name type="common">Sacred lotus</name>
    <dbReference type="NCBI Taxonomy" id="4432"/>
    <lineage>
        <taxon>Eukaryota</taxon>
        <taxon>Viridiplantae</taxon>
        <taxon>Streptophyta</taxon>
        <taxon>Embryophyta</taxon>
        <taxon>Tracheophyta</taxon>
        <taxon>Spermatophyta</taxon>
        <taxon>Magnoliopsida</taxon>
        <taxon>Proteales</taxon>
        <taxon>Nelumbonaceae</taxon>
        <taxon>Nelumbo</taxon>
    </lineage>
</organism>
<protein>
    <submittedName>
        <fullName evidence="1">Uncharacterized protein</fullName>
    </submittedName>
</protein>
<dbReference type="PANTHER" id="PTHR10775:SF172">
    <property type="entry name" value="TNP2, PARTIAL"/>
    <property type="match status" value="1"/>
</dbReference>
<comment type="caution">
    <text evidence="1">The sequence shown here is derived from an EMBL/GenBank/DDBJ whole genome shotgun (WGS) entry which is preliminary data.</text>
</comment>
<dbReference type="PANTHER" id="PTHR10775">
    <property type="entry name" value="OS08G0208400 PROTEIN"/>
    <property type="match status" value="1"/>
</dbReference>
<proteinExistence type="predicted"/>
<evidence type="ECO:0000313" key="2">
    <source>
        <dbReference type="Proteomes" id="UP000607653"/>
    </source>
</evidence>